<dbReference type="InterPro" id="IPR007060">
    <property type="entry name" value="FtsL/DivIC"/>
</dbReference>
<evidence type="ECO:0000313" key="3">
    <source>
        <dbReference type="EMBL" id="OGZ12504.1"/>
    </source>
</evidence>
<dbReference type="Proteomes" id="UP000178099">
    <property type="component" value="Unassembled WGS sequence"/>
</dbReference>
<evidence type="ECO:0000256" key="1">
    <source>
        <dbReference type="SAM" id="Coils"/>
    </source>
</evidence>
<comment type="caution">
    <text evidence="3">The sequence shown here is derived from an EMBL/GenBank/DDBJ whole genome shotgun (WGS) entry which is preliminary data.</text>
</comment>
<feature type="coiled-coil region" evidence="1">
    <location>
        <begin position="64"/>
        <end position="91"/>
    </location>
</feature>
<proteinExistence type="predicted"/>
<dbReference type="Pfam" id="PF04977">
    <property type="entry name" value="DivIC"/>
    <property type="match status" value="1"/>
</dbReference>
<sequence length="144" mass="16589">MYPSIPYVGDAVYWKSMLGLQEKLVFRRFLYSKITISVLIGALFFALTAVWDVYGKYREAARNRDVASVEYEAAQMQVAALKKEVELLKTDRGVEKTIREEFGFAREGEGAIILVEDALPQNTKTPLRKENFLEKIWENIKTVF</sequence>
<organism evidence="3 4">
    <name type="scientific">Candidatus Lloydbacteria bacterium RIFCSPHIGHO2_02_FULL_51_22</name>
    <dbReference type="NCBI Taxonomy" id="1798663"/>
    <lineage>
        <taxon>Bacteria</taxon>
        <taxon>Candidatus Lloydiibacteriota</taxon>
    </lineage>
</organism>
<dbReference type="AlphaFoldDB" id="A0A1G2DFS4"/>
<keyword evidence="1" id="KW-0175">Coiled coil</keyword>
<name>A0A1G2DFS4_9BACT</name>
<dbReference type="EMBL" id="MHLN01000004">
    <property type="protein sequence ID" value="OGZ12504.1"/>
    <property type="molecule type" value="Genomic_DNA"/>
</dbReference>
<keyword evidence="2" id="KW-0472">Membrane</keyword>
<feature type="transmembrane region" description="Helical" evidence="2">
    <location>
        <begin position="34"/>
        <end position="54"/>
    </location>
</feature>
<keyword evidence="2" id="KW-1133">Transmembrane helix</keyword>
<reference evidence="3 4" key="1">
    <citation type="journal article" date="2016" name="Nat. Commun.">
        <title>Thousands of microbial genomes shed light on interconnected biogeochemical processes in an aquifer system.</title>
        <authorList>
            <person name="Anantharaman K."/>
            <person name="Brown C.T."/>
            <person name="Hug L.A."/>
            <person name="Sharon I."/>
            <person name="Castelle C.J."/>
            <person name="Probst A.J."/>
            <person name="Thomas B.C."/>
            <person name="Singh A."/>
            <person name="Wilkins M.J."/>
            <person name="Karaoz U."/>
            <person name="Brodie E.L."/>
            <person name="Williams K.H."/>
            <person name="Hubbard S.S."/>
            <person name="Banfield J.F."/>
        </authorList>
    </citation>
    <scope>NUCLEOTIDE SEQUENCE [LARGE SCALE GENOMIC DNA]</scope>
</reference>
<evidence type="ECO:0008006" key="5">
    <source>
        <dbReference type="Google" id="ProtNLM"/>
    </source>
</evidence>
<accession>A0A1G2DFS4</accession>
<gene>
    <name evidence="3" type="ORF">A3D67_01760</name>
</gene>
<keyword evidence="2" id="KW-0812">Transmembrane</keyword>
<protein>
    <recommendedName>
        <fullName evidence="5">Cell division protein FtsL</fullName>
    </recommendedName>
</protein>
<evidence type="ECO:0000256" key="2">
    <source>
        <dbReference type="SAM" id="Phobius"/>
    </source>
</evidence>
<evidence type="ECO:0000313" key="4">
    <source>
        <dbReference type="Proteomes" id="UP000178099"/>
    </source>
</evidence>